<dbReference type="Pfam" id="PF13529">
    <property type="entry name" value="Peptidase_C39_2"/>
    <property type="match status" value="1"/>
</dbReference>
<reference evidence="3 4" key="1">
    <citation type="submission" date="2023-07" db="EMBL/GenBank/DDBJ databases">
        <title>Genomic Encyclopedia of Type Strains, Phase IV (KMG-IV): sequencing the most valuable type-strain genomes for metagenomic binning, comparative biology and taxonomic classification.</title>
        <authorList>
            <person name="Goeker M."/>
        </authorList>
    </citation>
    <scope>NUCLEOTIDE SEQUENCE [LARGE SCALE GENOMIC DNA]</scope>
    <source>
        <strain evidence="3 4">DSM 15049</strain>
    </source>
</reference>
<name>A0ABU0MX12_9FIRM</name>
<feature type="transmembrane region" description="Helical" evidence="1">
    <location>
        <begin position="23"/>
        <end position="41"/>
    </location>
</feature>
<keyword evidence="1" id="KW-0472">Membrane</keyword>
<dbReference type="Gene3D" id="3.90.70.10">
    <property type="entry name" value="Cysteine proteinases"/>
    <property type="match status" value="1"/>
</dbReference>
<protein>
    <recommendedName>
        <fullName evidence="2">Peptidase C39-like domain-containing protein</fullName>
    </recommendedName>
</protein>
<dbReference type="Proteomes" id="UP001232584">
    <property type="component" value="Unassembled WGS sequence"/>
</dbReference>
<keyword evidence="1" id="KW-0812">Transmembrane</keyword>
<organism evidence="3 4">
    <name type="scientific">Paraclostridium ghonii</name>
    <dbReference type="NCBI Taxonomy" id="29358"/>
    <lineage>
        <taxon>Bacteria</taxon>
        <taxon>Bacillati</taxon>
        <taxon>Bacillota</taxon>
        <taxon>Clostridia</taxon>
        <taxon>Peptostreptococcales</taxon>
        <taxon>Peptostreptococcaceae</taxon>
        <taxon>Paraclostridium</taxon>
    </lineage>
</organism>
<dbReference type="InterPro" id="IPR039564">
    <property type="entry name" value="Peptidase_C39-like"/>
</dbReference>
<evidence type="ECO:0000256" key="1">
    <source>
        <dbReference type="SAM" id="Phobius"/>
    </source>
</evidence>
<keyword evidence="4" id="KW-1185">Reference proteome</keyword>
<gene>
    <name evidence="3" type="ORF">QOZ92_000561</name>
</gene>
<comment type="caution">
    <text evidence="3">The sequence shown here is derived from an EMBL/GenBank/DDBJ whole genome shotgun (WGS) entry which is preliminary data.</text>
</comment>
<dbReference type="RefSeq" id="WP_307502661.1">
    <property type="nucleotide sequence ID" value="NZ_BAAACE010000029.1"/>
</dbReference>
<keyword evidence="1" id="KW-1133">Transmembrane helix</keyword>
<evidence type="ECO:0000313" key="4">
    <source>
        <dbReference type="Proteomes" id="UP001232584"/>
    </source>
</evidence>
<accession>A0ABU0MX12</accession>
<sequence>MIKAEVYTNNKIKDNKNMTKKKIKYISLVFIILSIMCIVFIDMKENGEDNLKGDIIKNLHQKYGENPKIELILNNIDLYPKELLELASTNEEAIDFVSDYIYNSKARKEKNISIEKDYKKGEIPLFIQWDKRWGYNKYGSSFMATNGCGPTSLSMVAVGLTGNTKFNPKMVADFSYKNGYLDDRVGTKWSLMTNGAQHFGLNGKELPLDKDVIISTLKKGQPIIVSMGPGEFTTKGHFMVLTGVDNNKIIVNDPNSIEKSSKTWDIDVFMKEAKNLWTFTVI</sequence>
<evidence type="ECO:0000313" key="3">
    <source>
        <dbReference type="EMBL" id="MDQ0555448.1"/>
    </source>
</evidence>
<dbReference type="EMBL" id="JAUSWG010000002">
    <property type="protein sequence ID" value="MDQ0555448.1"/>
    <property type="molecule type" value="Genomic_DNA"/>
</dbReference>
<evidence type="ECO:0000259" key="2">
    <source>
        <dbReference type="Pfam" id="PF13529"/>
    </source>
</evidence>
<proteinExistence type="predicted"/>
<feature type="domain" description="Peptidase C39-like" evidence="2">
    <location>
        <begin position="122"/>
        <end position="255"/>
    </location>
</feature>